<sequence length="99" mass="11160">MEHPNVTTSYESTIKIVQLSAKLITAWLDDPEAFTLGKSLDYLMKDGSPEAKYYATLLDKKIRTSIVLSMALKNGLEHSLRLGEKSMNCLFDDLCTHYS</sequence>
<name>A0A9N9GNM9_9GLOM</name>
<gene>
    <name evidence="1" type="ORF">FCALED_LOCUS9262</name>
</gene>
<accession>A0A9N9GNM9</accession>
<proteinExistence type="predicted"/>
<dbReference type="Proteomes" id="UP000789570">
    <property type="component" value="Unassembled WGS sequence"/>
</dbReference>
<reference evidence="1" key="1">
    <citation type="submission" date="2021-06" db="EMBL/GenBank/DDBJ databases">
        <authorList>
            <person name="Kallberg Y."/>
            <person name="Tangrot J."/>
            <person name="Rosling A."/>
        </authorList>
    </citation>
    <scope>NUCLEOTIDE SEQUENCE</scope>
    <source>
        <strain evidence="1">UK204</strain>
    </source>
</reference>
<comment type="caution">
    <text evidence="1">The sequence shown here is derived from an EMBL/GenBank/DDBJ whole genome shotgun (WGS) entry which is preliminary data.</text>
</comment>
<dbReference type="EMBL" id="CAJVPQ010002996">
    <property type="protein sequence ID" value="CAG8614979.1"/>
    <property type="molecule type" value="Genomic_DNA"/>
</dbReference>
<dbReference type="AlphaFoldDB" id="A0A9N9GNM9"/>
<evidence type="ECO:0000313" key="2">
    <source>
        <dbReference type="Proteomes" id="UP000789570"/>
    </source>
</evidence>
<organism evidence="1 2">
    <name type="scientific">Funneliformis caledonium</name>
    <dbReference type="NCBI Taxonomy" id="1117310"/>
    <lineage>
        <taxon>Eukaryota</taxon>
        <taxon>Fungi</taxon>
        <taxon>Fungi incertae sedis</taxon>
        <taxon>Mucoromycota</taxon>
        <taxon>Glomeromycotina</taxon>
        <taxon>Glomeromycetes</taxon>
        <taxon>Glomerales</taxon>
        <taxon>Glomeraceae</taxon>
        <taxon>Funneliformis</taxon>
    </lineage>
</organism>
<dbReference type="OrthoDB" id="2406775at2759"/>
<keyword evidence="2" id="KW-1185">Reference proteome</keyword>
<evidence type="ECO:0000313" key="1">
    <source>
        <dbReference type="EMBL" id="CAG8614979.1"/>
    </source>
</evidence>
<protein>
    <submittedName>
        <fullName evidence="1">559_t:CDS:1</fullName>
    </submittedName>
</protein>